<dbReference type="EMBL" id="GBRH01174996">
    <property type="protein sequence ID" value="JAE22900.1"/>
    <property type="molecule type" value="Transcribed_RNA"/>
</dbReference>
<organism evidence="1">
    <name type="scientific">Arundo donax</name>
    <name type="common">Giant reed</name>
    <name type="synonym">Donax arundinaceus</name>
    <dbReference type="NCBI Taxonomy" id="35708"/>
    <lineage>
        <taxon>Eukaryota</taxon>
        <taxon>Viridiplantae</taxon>
        <taxon>Streptophyta</taxon>
        <taxon>Embryophyta</taxon>
        <taxon>Tracheophyta</taxon>
        <taxon>Spermatophyta</taxon>
        <taxon>Magnoliopsida</taxon>
        <taxon>Liliopsida</taxon>
        <taxon>Poales</taxon>
        <taxon>Poaceae</taxon>
        <taxon>PACMAD clade</taxon>
        <taxon>Arundinoideae</taxon>
        <taxon>Arundineae</taxon>
        <taxon>Arundo</taxon>
    </lineage>
</organism>
<dbReference type="AlphaFoldDB" id="A0A0A9GCU9"/>
<reference evidence="1" key="1">
    <citation type="submission" date="2014-09" db="EMBL/GenBank/DDBJ databases">
        <authorList>
            <person name="Magalhaes I.L.F."/>
            <person name="Oliveira U."/>
            <person name="Santos F.R."/>
            <person name="Vidigal T.H.D.A."/>
            <person name="Brescovit A.D."/>
            <person name="Santos A.J."/>
        </authorList>
    </citation>
    <scope>NUCLEOTIDE SEQUENCE</scope>
    <source>
        <tissue evidence="1">Shoot tissue taken approximately 20 cm above the soil surface</tissue>
    </source>
</reference>
<name>A0A0A9GCU9_ARUDO</name>
<protein>
    <submittedName>
        <fullName evidence="1">Uncharacterized protein</fullName>
    </submittedName>
</protein>
<accession>A0A0A9GCU9</accession>
<proteinExistence type="predicted"/>
<evidence type="ECO:0000313" key="1">
    <source>
        <dbReference type="EMBL" id="JAE22900.1"/>
    </source>
</evidence>
<reference evidence="1" key="2">
    <citation type="journal article" date="2015" name="Data Brief">
        <title>Shoot transcriptome of the giant reed, Arundo donax.</title>
        <authorList>
            <person name="Barrero R.A."/>
            <person name="Guerrero F.D."/>
            <person name="Moolhuijzen P."/>
            <person name="Goolsby J.A."/>
            <person name="Tidwell J."/>
            <person name="Bellgard S.E."/>
            <person name="Bellgard M.I."/>
        </authorList>
    </citation>
    <scope>NUCLEOTIDE SEQUENCE</scope>
    <source>
        <tissue evidence="1">Shoot tissue taken approximately 20 cm above the soil surface</tissue>
    </source>
</reference>
<sequence>MSRRPLRRRAVALPHRRQLGFACDHKRRGKERVVQRCGVVDDRPSVRPRGCVMRAYLNIGLPLWPLEPLDVAI</sequence>